<proteinExistence type="predicted"/>
<reference evidence="2 3" key="1">
    <citation type="submission" date="2018-02" db="EMBL/GenBank/DDBJ databases">
        <title>Jeotgalibacillus proteolyticum sp. nov. a protease producing bacterium isolated from ocean sediments of Laizhou Bay.</title>
        <authorList>
            <person name="Li Y."/>
        </authorList>
    </citation>
    <scope>NUCLEOTIDE SEQUENCE [LARGE SCALE GENOMIC DNA]</scope>
    <source>
        <strain evidence="2 3">22-7</strain>
    </source>
</reference>
<keyword evidence="1" id="KW-0812">Transmembrane</keyword>
<dbReference type="Proteomes" id="UP000239047">
    <property type="component" value="Unassembled WGS sequence"/>
</dbReference>
<dbReference type="EMBL" id="PREZ01000004">
    <property type="protein sequence ID" value="PPA70150.1"/>
    <property type="molecule type" value="Genomic_DNA"/>
</dbReference>
<dbReference type="AlphaFoldDB" id="A0A2S5GAY5"/>
<keyword evidence="3" id="KW-1185">Reference proteome</keyword>
<evidence type="ECO:0000256" key="1">
    <source>
        <dbReference type="SAM" id="Phobius"/>
    </source>
</evidence>
<protein>
    <submittedName>
        <fullName evidence="2">Uncharacterized protein</fullName>
    </submittedName>
</protein>
<dbReference type="OrthoDB" id="2589718at2"/>
<organism evidence="2 3">
    <name type="scientific">Jeotgalibacillus proteolyticus</name>
    <dbReference type="NCBI Taxonomy" id="2082395"/>
    <lineage>
        <taxon>Bacteria</taxon>
        <taxon>Bacillati</taxon>
        <taxon>Bacillota</taxon>
        <taxon>Bacilli</taxon>
        <taxon>Bacillales</taxon>
        <taxon>Caryophanaceae</taxon>
        <taxon>Jeotgalibacillus</taxon>
    </lineage>
</organism>
<gene>
    <name evidence="2" type="ORF">C4B60_11215</name>
</gene>
<keyword evidence="1" id="KW-1133">Transmembrane helix</keyword>
<name>A0A2S5GAY5_9BACL</name>
<comment type="caution">
    <text evidence="2">The sequence shown here is derived from an EMBL/GenBank/DDBJ whole genome shotgun (WGS) entry which is preliminary data.</text>
</comment>
<sequence length="190" mass="21504">MKRLMNLTTVYIVAGIIAIGFLFIFPMIETLKARAQGVSYYTNNIENYHINSYPIEGEYTVDIDMNNLENNQGKVLFDDGENQVYVSKVIAQTEGGYELFFSPSATYRTGGATEVSGVAYSYSNNRLLNEFKADAKASYNDETIELKPSSFTPDEFSFYMEPQGDLSSEVQEEVIEVAVSNLYINYWTKK</sequence>
<accession>A0A2S5GAY5</accession>
<dbReference type="RefSeq" id="WP_104058099.1">
    <property type="nucleotide sequence ID" value="NZ_PREZ01000004.1"/>
</dbReference>
<feature type="transmembrane region" description="Helical" evidence="1">
    <location>
        <begin position="7"/>
        <end position="28"/>
    </location>
</feature>
<evidence type="ECO:0000313" key="2">
    <source>
        <dbReference type="EMBL" id="PPA70150.1"/>
    </source>
</evidence>
<keyword evidence="1" id="KW-0472">Membrane</keyword>
<evidence type="ECO:0000313" key="3">
    <source>
        <dbReference type="Proteomes" id="UP000239047"/>
    </source>
</evidence>